<comment type="caution">
    <text evidence="1">The sequence shown here is derived from an EMBL/GenBank/DDBJ whole genome shotgun (WGS) entry which is preliminary data.</text>
</comment>
<dbReference type="Proteomes" id="UP001168972">
    <property type="component" value="Unassembled WGS sequence"/>
</dbReference>
<name>A0AA39F2C5_MICHY</name>
<evidence type="ECO:0000313" key="1">
    <source>
        <dbReference type="EMBL" id="KAK0161655.1"/>
    </source>
</evidence>
<reference evidence="1" key="2">
    <citation type="submission" date="2023-03" db="EMBL/GenBank/DDBJ databases">
        <authorList>
            <person name="Inwood S.N."/>
            <person name="Skelly J.G."/>
            <person name="Guhlin J."/>
            <person name="Harrop T.W.R."/>
            <person name="Goldson S.G."/>
            <person name="Dearden P.K."/>
        </authorList>
    </citation>
    <scope>NUCLEOTIDE SEQUENCE</scope>
    <source>
        <strain evidence="1">Lincoln</strain>
        <tissue evidence="1">Whole body</tissue>
    </source>
</reference>
<organism evidence="1 2">
    <name type="scientific">Microctonus hyperodae</name>
    <name type="common">Parasitoid wasp</name>
    <dbReference type="NCBI Taxonomy" id="165561"/>
    <lineage>
        <taxon>Eukaryota</taxon>
        <taxon>Metazoa</taxon>
        <taxon>Ecdysozoa</taxon>
        <taxon>Arthropoda</taxon>
        <taxon>Hexapoda</taxon>
        <taxon>Insecta</taxon>
        <taxon>Pterygota</taxon>
        <taxon>Neoptera</taxon>
        <taxon>Endopterygota</taxon>
        <taxon>Hymenoptera</taxon>
        <taxon>Apocrita</taxon>
        <taxon>Ichneumonoidea</taxon>
        <taxon>Braconidae</taxon>
        <taxon>Euphorinae</taxon>
        <taxon>Microctonus</taxon>
    </lineage>
</organism>
<evidence type="ECO:0000313" key="2">
    <source>
        <dbReference type="Proteomes" id="UP001168972"/>
    </source>
</evidence>
<keyword evidence="2" id="KW-1185">Reference proteome</keyword>
<dbReference type="AlphaFoldDB" id="A0AA39F2C5"/>
<dbReference type="EMBL" id="JAQQBR010001834">
    <property type="protein sequence ID" value="KAK0161655.1"/>
    <property type="molecule type" value="Genomic_DNA"/>
</dbReference>
<proteinExistence type="predicted"/>
<reference evidence="1" key="1">
    <citation type="journal article" date="2023" name="bioRxiv">
        <title>Scaffold-level genome assemblies of two parasitoid biocontrol wasps reveal the parthenogenesis mechanism and an associated novel virus.</title>
        <authorList>
            <person name="Inwood S."/>
            <person name="Skelly J."/>
            <person name="Guhlin J."/>
            <person name="Harrop T."/>
            <person name="Goldson S."/>
            <person name="Dearden P."/>
        </authorList>
    </citation>
    <scope>NUCLEOTIDE SEQUENCE</scope>
    <source>
        <strain evidence="1">Lincoln</strain>
        <tissue evidence="1">Whole body</tissue>
    </source>
</reference>
<gene>
    <name evidence="1" type="ORF">PV327_008074</name>
</gene>
<accession>A0AA39F2C5</accession>
<sequence>MWFSNNPMWFKNTTLDIPGSQVDRTTTKWNPFETPSDNRISERAVKIAIQQYGLMEDETMQVIPFTLEETALATRFVSPTSQTKLWDEIKARTQGTREAVTEYITNMQAMFMQLGQETPMNVQMDIIFKNLHPKFPLYINSSIL</sequence>
<protein>
    <submittedName>
        <fullName evidence="1">Uncharacterized protein</fullName>
    </submittedName>
</protein>